<evidence type="ECO:0000256" key="1">
    <source>
        <dbReference type="ARBA" id="ARBA00023242"/>
    </source>
</evidence>
<dbReference type="Gene3D" id="4.10.240.10">
    <property type="entry name" value="Zn(2)-C6 fungal-type DNA-binding domain"/>
    <property type="match status" value="1"/>
</dbReference>
<dbReference type="SUPFAM" id="SSF57701">
    <property type="entry name" value="Zn2/Cys6 DNA-binding domain"/>
    <property type="match status" value="1"/>
</dbReference>
<sequence>MAPLSSDSALTEGSVKAFLPEFIVALLLLKSKPRTLSSQDYLLQLHSCIRDGAHSDRSTTSTNHLDTIAYWRNAYIRSEETQVQLRARVAELEHGEEGVGGTALGTLALTRSPRKRKKSATDLAEASSDGGRKQTRVRTTSMISSAQKEGHTDSRLDLGTSEDSLREMSVVTERIEGSALRPRNPLIHDLYLLQKVLAQSIPDRKELATALCGVSTSICKLVLAMNSSKYVQNTKRSPAEKSEVRKHNGSAALSTPSEDVKTTLLAIRQAFPSLLEGLQRLNNLPGGPQARGQVVWSLIKIFDGLLEQIYNLSTVHASQPPKPAPRVSKSRVQTQITATPEETQSRPKTRTPCQACRKRHRKCDGRFPTCRNCEYWRTQCKRDIHPSSGNALSSKSPLPFTTPPESALTLCELTITMMRCLDVTIPSHMEVLEGFLFLLLKRVGQALKVFVFEDGILQDLEFDGIGSTAPNGTATNHQVIEAQAPCLIYLLEQAQSFTLTLDFQTQPIPGSTELPQKSTTPSSTPSSTTLSNHAHNRLQHTLLTAVFGDQTRSDFQAAFTPPNAPIGDNMAAKFSENIRAEGVRDWFKQEVWRIIGWDALKRAIQLGEDKR</sequence>
<gene>
    <name evidence="4" type="ORF">JMJ35_009625</name>
</gene>
<reference evidence="4" key="1">
    <citation type="submission" date="2023-03" db="EMBL/GenBank/DDBJ databases">
        <title>Complete genome of Cladonia borealis.</title>
        <authorList>
            <person name="Park H."/>
        </authorList>
    </citation>
    <scope>NUCLEOTIDE SEQUENCE</scope>
    <source>
        <strain evidence="4">ANT050790</strain>
    </source>
</reference>
<feature type="compositionally biased region" description="Low complexity" evidence="2">
    <location>
        <begin position="518"/>
        <end position="529"/>
    </location>
</feature>
<dbReference type="GO" id="GO:0008270">
    <property type="term" value="F:zinc ion binding"/>
    <property type="evidence" value="ECO:0007669"/>
    <property type="project" value="InterPro"/>
</dbReference>
<dbReference type="Pfam" id="PF00172">
    <property type="entry name" value="Zn_clus"/>
    <property type="match status" value="1"/>
</dbReference>
<organism evidence="4 5">
    <name type="scientific">Cladonia borealis</name>
    <dbReference type="NCBI Taxonomy" id="184061"/>
    <lineage>
        <taxon>Eukaryota</taxon>
        <taxon>Fungi</taxon>
        <taxon>Dikarya</taxon>
        <taxon>Ascomycota</taxon>
        <taxon>Pezizomycotina</taxon>
        <taxon>Lecanoromycetes</taxon>
        <taxon>OSLEUM clade</taxon>
        <taxon>Lecanoromycetidae</taxon>
        <taxon>Lecanorales</taxon>
        <taxon>Lecanorineae</taxon>
        <taxon>Cladoniaceae</taxon>
        <taxon>Cladonia</taxon>
    </lineage>
</organism>
<feature type="region of interest" description="Disordered" evidence="2">
    <location>
        <begin position="508"/>
        <end position="532"/>
    </location>
</feature>
<comment type="caution">
    <text evidence="4">The sequence shown here is derived from an EMBL/GenBank/DDBJ whole genome shotgun (WGS) entry which is preliminary data.</text>
</comment>
<dbReference type="CDD" id="cd00067">
    <property type="entry name" value="GAL4"/>
    <property type="match status" value="1"/>
</dbReference>
<dbReference type="PROSITE" id="PS00463">
    <property type="entry name" value="ZN2_CY6_FUNGAL_1"/>
    <property type="match status" value="1"/>
</dbReference>
<accession>A0AA39QSN6</accession>
<feature type="compositionally biased region" description="Polar residues" evidence="2">
    <location>
        <begin position="330"/>
        <end position="342"/>
    </location>
</feature>
<feature type="region of interest" description="Disordered" evidence="2">
    <location>
        <begin position="103"/>
        <end position="161"/>
    </location>
</feature>
<dbReference type="InterPro" id="IPR001138">
    <property type="entry name" value="Zn2Cys6_DnaBD"/>
</dbReference>
<feature type="compositionally biased region" description="Basic and acidic residues" evidence="2">
    <location>
        <begin position="237"/>
        <end position="246"/>
    </location>
</feature>
<proteinExistence type="predicted"/>
<feature type="domain" description="Zn(2)-C6 fungal-type" evidence="3">
    <location>
        <begin position="352"/>
        <end position="382"/>
    </location>
</feature>
<dbReference type="SMART" id="SM00066">
    <property type="entry name" value="GAL4"/>
    <property type="match status" value="1"/>
</dbReference>
<feature type="compositionally biased region" description="Polar residues" evidence="2">
    <location>
        <begin position="137"/>
        <end position="147"/>
    </location>
</feature>
<evidence type="ECO:0000256" key="2">
    <source>
        <dbReference type="SAM" id="MobiDB-lite"/>
    </source>
</evidence>
<keyword evidence="5" id="KW-1185">Reference proteome</keyword>
<name>A0AA39QSN6_9LECA</name>
<dbReference type="GO" id="GO:0000981">
    <property type="term" value="F:DNA-binding transcription factor activity, RNA polymerase II-specific"/>
    <property type="evidence" value="ECO:0007669"/>
    <property type="project" value="InterPro"/>
</dbReference>
<dbReference type="Proteomes" id="UP001166286">
    <property type="component" value="Unassembled WGS sequence"/>
</dbReference>
<keyword evidence="1" id="KW-0539">Nucleus</keyword>
<dbReference type="PROSITE" id="PS50048">
    <property type="entry name" value="ZN2_CY6_FUNGAL_2"/>
    <property type="match status" value="1"/>
</dbReference>
<dbReference type="EMBL" id="JAFEKC020000022">
    <property type="protein sequence ID" value="KAK0507736.1"/>
    <property type="molecule type" value="Genomic_DNA"/>
</dbReference>
<protein>
    <recommendedName>
        <fullName evidence="3">Zn(2)-C6 fungal-type domain-containing protein</fullName>
    </recommendedName>
</protein>
<dbReference type="InterPro" id="IPR036864">
    <property type="entry name" value="Zn2-C6_fun-type_DNA-bd_sf"/>
</dbReference>
<feature type="region of interest" description="Disordered" evidence="2">
    <location>
        <begin position="233"/>
        <end position="255"/>
    </location>
</feature>
<evidence type="ECO:0000313" key="5">
    <source>
        <dbReference type="Proteomes" id="UP001166286"/>
    </source>
</evidence>
<dbReference type="AlphaFoldDB" id="A0AA39QSN6"/>
<feature type="region of interest" description="Disordered" evidence="2">
    <location>
        <begin position="316"/>
        <end position="349"/>
    </location>
</feature>
<evidence type="ECO:0000313" key="4">
    <source>
        <dbReference type="EMBL" id="KAK0507736.1"/>
    </source>
</evidence>
<evidence type="ECO:0000259" key="3">
    <source>
        <dbReference type="PROSITE" id="PS50048"/>
    </source>
</evidence>
<feature type="compositionally biased region" description="Polar residues" evidence="2">
    <location>
        <begin position="508"/>
        <end position="517"/>
    </location>
</feature>